<comment type="caution">
    <text evidence="8">The sequence shown here is derived from an EMBL/GenBank/DDBJ whole genome shotgun (WGS) entry which is preliminary data.</text>
</comment>
<dbReference type="PROSITE" id="PS00211">
    <property type="entry name" value="ABC_TRANSPORTER_1"/>
    <property type="match status" value="1"/>
</dbReference>
<accession>A0A2J0YU53</accession>
<comment type="similarity">
    <text evidence="1">Belongs to the ABC transporter superfamily.</text>
</comment>
<feature type="domain" description="ABC transporter" evidence="7">
    <location>
        <begin position="8"/>
        <end position="230"/>
    </location>
</feature>
<dbReference type="PANTHER" id="PTHR42734">
    <property type="entry name" value="METAL TRANSPORT SYSTEM ATP-BINDING PROTEIN TM_0124-RELATED"/>
    <property type="match status" value="1"/>
</dbReference>
<evidence type="ECO:0000256" key="6">
    <source>
        <dbReference type="ARBA" id="ARBA00023065"/>
    </source>
</evidence>
<keyword evidence="5" id="KW-0864">Zinc transport</keyword>
<evidence type="ECO:0000256" key="3">
    <source>
        <dbReference type="ARBA" id="ARBA00022741"/>
    </source>
</evidence>
<dbReference type="InterPro" id="IPR027417">
    <property type="entry name" value="P-loop_NTPase"/>
</dbReference>
<dbReference type="Proteomes" id="UP000231987">
    <property type="component" value="Unassembled WGS sequence"/>
</dbReference>
<dbReference type="InterPro" id="IPR003593">
    <property type="entry name" value="AAA+_ATPase"/>
</dbReference>
<dbReference type="EMBL" id="NJGD01000026">
    <property type="protein sequence ID" value="PJR09932.1"/>
    <property type="molecule type" value="Genomic_DNA"/>
</dbReference>
<dbReference type="PROSITE" id="PS50893">
    <property type="entry name" value="ABC_TRANSPORTER_2"/>
    <property type="match status" value="1"/>
</dbReference>
<dbReference type="Pfam" id="PF00005">
    <property type="entry name" value="ABC_tran"/>
    <property type="match status" value="1"/>
</dbReference>
<dbReference type="PANTHER" id="PTHR42734:SF7">
    <property type="entry name" value="ATP-BINDING COMPONENT OF ABC TRANSPORTER-RELATED"/>
    <property type="match status" value="1"/>
</dbReference>
<dbReference type="SUPFAM" id="SSF52540">
    <property type="entry name" value="P-loop containing nucleoside triphosphate hydrolases"/>
    <property type="match status" value="1"/>
</dbReference>
<gene>
    <name evidence="8" type="ORF">CEJ86_30270</name>
</gene>
<protein>
    <submittedName>
        <fullName evidence="8">Manganese ABC transporter ATP-binding protein</fullName>
    </submittedName>
</protein>
<keyword evidence="5" id="KW-0862">Zinc</keyword>
<evidence type="ECO:0000256" key="1">
    <source>
        <dbReference type="ARBA" id="ARBA00005417"/>
    </source>
</evidence>
<keyword evidence="3" id="KW-0547">Nucleotide-binding</keyword>
<keyword evidence="4 8" id="KW-0067">ATP-binding</keyword>
<dbReference type="AlphaFoldDB" id="A0A2J0YU53"/>
<dbReference type="GO" id="GO:0016887">
    <property type="term" value="F:ATP hydrolysis activity"/>
    <property type="evidence" value="ECO:0007669"/>
    <property type="project" value="InterPro"/>
</dbReference>
<keyword evidence="2" id="KW-0813">Transport</keyword>
<dbReference type="InterPro" id="IPR017871">
    <property type="entry name" value="ABC_transporter-like_CS"/>
</dbReference>
<sequence>MSAIGPAVVFADVSLTLGGNEILKDISLRLEPGHIHGIVGPNGGGKSSLMLSLLGQMPHGGTIRLDGNPAPVIGYAPQSLDFDRTLPLTVSDVLAIMNQRRPAFLGHGVEPRQNWEAALDAVGLLELRNRLFGALSGGQRQRVLLAQAISPMPDLLIMDEPTSNMDRDATRRTEEIVTDLRSRGVTVLWVNHDWDQIRRAADTVTGINHTILFHGSPADVLAPLPAMESA</sequence>
<dbReference type="InterPro" id="IPR050153">
    <property type="entry name" value="Metal_Ion_Import_ABC"/>
</dbReference>
<evidence type="ECO:0000313" key="8">
    <source>
        <dbReference type="EMBL" id="PJR09932.1"/>
    </source>
</evidence>
<evidence type="ECO:0000313" key="9">
    <source>
        <dbReference type="Proteomes" id="UP000231987"/>
    </source>
</evidence>
<evidence type="ECO:0000256" key="5">
    <source>
        <dbReference type="ARBA" id="ARBA00022906"/>
    </source>
</evidence>
<dbReference type="GO" id="GO:0006829">
    <property type="term" value="P:zinc ion transport"/>
    <property type="evidence" value="ECO:0007669"/>
    <property type="project" value="UniProtKB-KW"/>
</dbReference>
<proteinExistence type="inferred from homology"/>
<dbReference type="Gene3D" id="3.40.50.300">
    <property type="entry name" value="P-loop containing nucleotide triphosphate hydrolases"/>
    <property type="match status" value="1"/>
</dbReference>
<evidence type="ECO:0000259" key="7">
    <source>
        <dbReference type="PROSITE" id="PS50893"/>
    </source>
</evidence>
<evidence type="ECO:0000256" key="4">
    <source>
        <dbReference type="ARBA" id="ARBA00022840"/>
    </source>
</evidence>
<reference evidence="8 9" key="1">
    <citation type="submission" date="2017-06" db="EMBL/GenBank/DDBJ databases">
        <title>Ensifer strains isolated from leguminous trees and herbs display diverse denitrification phenotypes with some acting as strong N2O sinks.</title>
        <authorList>
            <person name="Woliy K."/>
            <person name="Mania D."/>
            <person name="Bakken L.R."/>
            <person name="Frostegard A."/>
        </authorList>
    </citation>
    <scope>NUCLEOTIDE SEQUENCE [LARGE SCALE GENOMIC DNA]</scope>
    <source>
        <strain evidence="8 9">AC50a</strain>
    </source>
</reference>
<dbReference type="GO" id="GO:0005524">
    <property type="term" value="F:ATP binding"/>
    <property type="evidence" value="ECO:0007669"/>
    <property type="project" value="UniProtKB-KW"/>
</dbReference>
<keyword evidence="6" id="KW-0406">Ion transport</keyword>
<evidence type="ECO:0000256" key="2">
    <source>
        <dbReference type="ARBA" id="ARBA00022448"/>
    </source>
</evidence>
<dbReference type="InterPro" id="IPR003439">
    <property type="entry name" value="ABC_transporter-like_ATP-bd"/>
</dbReference>
<organism evidence="8 9">
    <name type="scientific">Rhizobium meliloti</name>
    <name type="common">Ensifer meliloti</name>
    <name type="synonym">Sinorhizobium meliloti</name>
    <dbReference type="NCBI Taxonomy" id="382"/>
    <lineage>
        <taxon>Bacteria</taxon>
        <taxon>Pseudomonadati</taxon>
        <taxon>Pseudomonadota</taxon>
        <taxon>Alphaproteobacteria</taxon>
        <taxon>Hyphomicrobiales</taxon>
        <taxon>Rhizobiaceae</taxon>
        <taxon>Sinorhizobium/Ensifer group</taxon>
        <taxon>Sinorhizobium</taxon>
    </lineage>
</organism>
<dbReference type="SMART" id="SM00382">
    <property type="entry name" value="AAA"/>
    <property type="match status" value="1"/>
</dbReference>
<name>A0A2J0YU53_RHIML</name>